<dbReference type="SUPFAM" id="SSF52833">
    <property type="entry name" value="Thioredoxin-like"/>
    <property type="match status" value="1"/>
</dbReference>
<dbReference type="RefSeq" id="WP_188694394.1">
    <property type="nucleotide sequence ID" value="NZ_BMLS01000003.1"/>
</dbReference>
<dbReference type="InterPro" id="IPR008554">
    <property type="entry name" value="Glutaredoxin-like"/>
</dbReference>
<evidence type="ECO:0000313" key="1">
    <source>
        <dbReference type="EMBL" id="GGO69508.1"/>
    </source>
</evidence>
<reference evidence="1" key="1">
    <citation type="journal article" date="2014" name="Int. J. Syst. Evol. Microbiol.">
        <title>Complete genome sequence of Corynebacterium casei LMG S-19264T (=DSM 44701T), isolated from a smear-ripened cheese.</title>
        <authorList>
            <consortium name="US DOE Joint Genome Institute (JGI-PGF)"/>
            <person name="Walter F."/>
            <person name="Albersmeier A."/>
            <person name="Kalinowski J."/>
            <person name="Ruckert C."/>
        </authorList>
    </citation>
    <scope>NUCLEOTIDE SEQUENCE</scope>
    <source>
        <strain evidence="1">CGMCC 1.7086</strain>
    </source>
</reference>
<dbReference type="EMBL" id="BMLS01000003">
    <property type="protein sequence ID" value="GGO69508.1"/>
    <property type="molecule type" value="Genomic_DNA"/>
</dbReference>
<proteinExistence type="predicted"/>
<dbReference type="Pfam" id="PF05768">
    <property type="entry name" value="Glrx-like"/>
    <property type="match status" value="1"/>
</dbReference>
<protein>
    <submittedName>
        <fullName evidence="1">Thioredoxin family protein</fullName>
    </submittedName>
</protein>
<sequence>MPTDLILYGTIACHLCEEAETLVSQTAPTLSLTKVDIVDDEHLFATYRYSIPVLKDRQGRELFWPFDANALKEFLS</sequence>
<dbReference type="InterPro" id="IPR036249">
    <property type="entry name" value="Thioredoxin-like_sf"/>
</dbReference>
<accession>A0A918DK57</accession>
<evidence type="ECO:0000313" key="2">
    <source>
        <dbReference type="Proteomes" id="UP000606935"/>
    </source>
</evidence>
<comment type="caution">
    <text evidence="1">The sequence shown here is derived from an EMBL/GenBank/DDBJ whole genome shotgun (WGS) entry which is preliminary data.</text>
</comment>
<gene>
    <name evidence="1" type="ORF">GCM10010982_20830</name>
</gene>
<dbReference type="Proteomes" id="UP000606935">
    <property type="component" value="Unassembled WGS sequence"/>
</dbReference>
<keyword evidence="2" id="KW-1185">Reference proteome</keyword>
<dbReference type="AlphaFoldDB" id="A0A918DK57"/>
<organism evidence="1 2">
    <name type="scientific">Bowmanella pacifica</name>
    <dbReference type="NCBI Taxonomy" id="502051"/>
    <lineage>
        <taxon>Bacteria</taxon>
        <taxon>Pseudomonadati</taxon>
        <taxon>Pseudomonadota</taxon>
        <taxon>Gammaproteobacteria</taxon>
        <taxon>Alteromonadales</taxon>
        <taxon>Alteromonadaceae</taxon>
        <taxon>Bowmanella</taxon>
    </lineage>
</organism>
<reference evidence="1" key="2">
    <citation type="submission" date="2020-09" db="EMBL/GenBank/DDBJ databases">
        <authorList>
            <person name="Sun Q."/>
            <person name="Zhou Y."/>
        </authorList>
    </citation>
    <scope>NUCLEOTIDE SEQUENCE</scope>
    <source>
        <strain evidence="1">CGMCC 1.7086</strain>
    </source>
</reference>
<dbReference type="Gene3D" id="3.40.30.10">
    <property type="entry name" value="Glutaredoxin"/>
    <property type="match status" value="1"/>
</dbReference>
<name>A0A918DK57_9ALTE</name>